<feature type="domain" description="LicD/FKTN/FKRP nucleotidyltransferase" evidence="1">
    <location>
        <begin position="27"/>
        <end position="245"/>
    </location>
</feature>
<dbReference type="OrthoDB" id="9786100at2"/>
<dbReference type="Proteomes" id="UP000198619">
    <property type="component" value="Unassembled WGS sequence"/>
</dbReference>
<gene>
    <name evidence="2" type="ORF">SAMN04488528_10653</name>
</gene>
<name>A0A1I1B6A3_9CLOT</name>
<dbReference type="InterPro" id="IPR052942">
    <property type="entry name" value="LPS_cholinephosphotransferase"/>
</dbReference>
<dbReference type="RefSeq" id="WP_090043216.1">
    <property type="nucleotide sequence ID" value="NZ_FOKI01000065.1"/>
</dbReference>
<dbReference type="GO" id="GO:0016740">
    <property type="term" value="F:transferase activity"/>
    <property type="evidence" value="ECO:0007669"/>
    <property type="project" value="UniProtKB-KW"/>
</dbReference>
<dbReference type="InterPro" id="IPR007074">
    <property type="entry name" value="LicD/FKTN/FKRP_NTP_transf"/>
</dbReference>
<dbReference type="PANTHER" id="PTHR43404">
    <property type="entry name" value="LIPOPOLYSACCHARIDE CHOLINEPHOSPHOTRANSFERASE LICD"/>
    <property type="match status" value="1"/>
</dbReference>
<sequence length="268" mass="31662">MENKKKCTLREAQLVMLEILKDVHKVCEENNIKYFIIDGTLLGAVRHKGFIPWDDDLDIGMLRKDYEKFLKVAPKKLKSDLFLQTVKSDKNYTLYHIPAKVRKNNTLFVEFGEEHPKYHSGIYIDVFPYDDVCNSKTKEFIRQDILTFLLKCKYEVNGKDIKAKVRRTLNVLTKPLSYEALYEFAMNTVRWTENSTKGIINYGGELIWNKKFNKEDILPLNKIEFEGMEFYGPNNPHKVLENIYGDYMKLPPEDERTWHAKDIYVIEK</sequence>
<dbReference type="AlphaFoldDB" id="A0A1I1B6A3"/>
<dbReference type="PANTHER" id="PTHR43404:SF2">
    <property type="entry name" value="LIPOPOLYSACCHARIDE CHOLINEPHOSPHOTRANSFERASE LICD"/>
    <property type="match status" value="1"/>
</dbReference>
<keyword evidence="2" id="KW-0808">Transferase</keyword>
<dbReference type="STRING" id="84698.SAMN04488528_10653"/>
<reference evidence="2 3" key="1">
    <citation type="submission" date="2016-10" db="EMBL/GenBank/DDBJ databases">
        <authorList>
            <person name="de Groot N.N."/>
        </authorList>
    </citation>
    <scope>NUCLEOTIDE SEQUENCE [LARGE SCALE GENOMIC DNA]</scope>
    <source>
        <strain evidence="2 3">DSM 12271</strain>
    </source>
</reference>
<protein>
    <submittedName>
        <fullName evidence="2">Lipopolysaccharide cholinephosphotransferase</fullName>
    </submittedName>
</protein>
<evidence type="ECO:0000259" key="1">
    <source>
        <dbReference type="Pfam" id="PF04991"/>
    </source>
</evidence>
<organism evidence="2 3">
    <name type="scientific">Clostridium frigidicarnis</name>
    <dbReference type="NCBI Taxonomy" id="84698"/>
    <lineage>
        <taxon>Bacteria</taxon>
        <taxon>Bacillati</taxon>
        <taxon>Bacillota</taxon>
        <taxon>Clostridia</taxon>
        <taxon>Eubacteriales</taxon>
        <taxon>Clostridiaceae</taxon>
        <taxon>Clostridium</taxon>
    </lineage>
</organism>
<dbReference type="Pfam" id="PF04991">
    <property type="entry name" value="LicD"/>
    <property type="match status" value="1"/>
</dbReference>
<evidence type="ECO:0000313" key="3">
    <source>
        <dbReference type="Proteomes" id="UP000198619"/>
    </source>
</evidence>
<evidence type="ECO:0000313" key="2">
    <source>
        <dbReference type="EMBL" id="SFB45292.1"/>
    </source>
</evidence>
<keyword evidence="3" id="KW-1185">Reference proteome</keyword>
<dbReference type="GO" id="GO:0009100">
    <property type="term" value="P:glycoprotein metabolic process"/>
    <property type="evidence" value="ECO:0007669"/>
    <property type="project" value="UniProtKB-ARBA"/>
</dbReference>
<accession>A0A1I1B6A3</accession>
<proteinExistence type="predicted"/>
<dbReference type="EMBL" id="FOKI01000065">
    <property type="protein sequence ID" value="SFB45292.1"/>
    <property type="molecule type" value="Genomic_DNA"/>
</dbReference>